<evidence type="ECO:0000313" key="2">
    <source>
        <dbReference type="Proteomes" id="UP000000492"/>
    </source>
</evidence>
<sequence length="210" mass="23010">MSISLHGSHLTESEALLQQFLLQEENRQYLLLILRMILISKTFDLNLPKGATIVERDGFFFVEQNGEIAIRISKPWAKDAHGRNLKTWYTTDGKKLTQHVEKNASATYPITADPRWNWGNISGHVYFSKEETRKVAAGAAGAAAVGPFWLAVPPPFGPAIAGWWAKNSIHVTETATRAVAGNKCVQLKVGYIGISGVIGISPAEYTDGCS</sequence>
<protein>
    <submittedName>
        <fullName evidence="1">Uncharacterized protein</fullName>
    </submittedName>
</protein>
<accession>F8DY68</accession>
<dbReference type="EMBL" id="CP002857">
    <property type="protein sequence ID" value="AEI08810.1"/>
    <property type="molecule type" value="Genomic_DNA"/>
</dbReference>
<reference evidence="1 2" key="1">
    <citation type="journal article" date="2012" name="BMC Genomics">
        <title>Complete genome sequence, lifestyle, and multi-drug resistance of the human pathogen Corynebacterium resistens DSM 45100 isolated from blood samples of a leukemia patient.</title>
        <authorList>
            <person name="Schroder J."/>
            <person name="Maus I."/>
            <person name="Meyer K."/>
            <person name="Wordemann S."/>
            <person name="Blom J."/>
            <person name="Jaenicke S."/>
            <person name="Schneider J."/>
            <person name="Trost E."/>
            <person name="Tauch A."/>
        </authorList>
    </citation>
    <scope>NUCLEOTIDE SEQUENCE [LARGE SCALE GENOMIC DNA]</scope>
    <source>
        <strain evidence="2">DSM 45100 / JCM 12819 / CCUG 50093 / GTC 2026 / SICGH 158</strain>
    </source>
</reference>
<gene>
    <name evidence="1" type="ordered locus">CRES_0447</name>
</gene>
<proteinExistence type="predicted"/>
<dbReference type="STRING" id="662755.CRES_0447"/>
<dbReference type="Proteomes" id="UP000000492">
    <property type="component" value="Chromosome"/>
</dbReference>
<keyword evidence="2" id="KW-1185">Reference proteome</keyword>
<organism evidence="1 2">
    <name type="scientific">Corynebacterium resistens (strain DSM 45100 / JCM 12819 / GTC 2026 / SICGH 158)</name>
    <dbReference type="NCBI Taxonomy" id="662755"/>
    <lineage>
        <taxon>Bacteria</taxon>
        <taxon>Bacillati</taxon>
        <taxon>Actinomycetota</taxon>
        <taxon>Actinomycetes</taxon>
        <taxon>Mycobacteriales</taxon>
        <taxon>Corynebacteriaceae</taxon>
        <taxon>Corynebacterium</taxon>
    </lineage>
</organism>
<name>F8DY68_CORRG</name>
<dbReference type="KEGG" id="crd:CRES_0447"/>
<dbReference type="HOGENOM" id="CLU_092737_0_0_11"/>
<evidence type="ECO:0000313" key="1">
    <source>
        <dbReference type="EMBL" id="AEI08810.1"/>
    </source>
</evidence>
<dbReference type="eggNOG" id="COG1403">
    <property type="taxonomic scope" value="Bacteria"/>
</dbReference>
<dbReference type="AlphaFoldDB" id="F8DY68"/>